<proteinExistence type="predicted"/>
<dbReference type="InterPro" id="IPR036872">
    <property type="entry name" value="CH_dom_sf"/>
</dbReference>
<evidence type="ECO:0000313" key="3">
    <source>
        <dbReference type="EMBL" id="EKE41165.1"/>
    </source>
</evidence>
<dbReference type="VEuPathDB" id="AmoebaDB:ENU1_065700"/>
<evidence type="ECO:0000313" key="4">
    <source>
        <dbReference type="Proteomes" id="UP000006769"/>
    </source>
</evidence>
<dbReference type="RefSeq" id="XP_008856499.1">
    <property type="nucleotide sequence ID" value="XM_008858277.1"/>
</dbReference>
<keyword evidence="1" id="KW-0175">Coiled coil</keyword>
<dbReference type="OrthoDB" id="431378at2759"/>
<protein>
    <submittedName>
        <fullName evidence="3">Uncharacterized protein</fullName>
    </submittedName>
</protein>
<feature type="coiled-coil region" evidence="1">
    <location>
        <begin position="769"/>
        <end position="837"/>
    </location>
</feature>
<feature type="region of interest" description="Disordered" evidence="2">
    <location>
        <begin position="954"/>
        <end position="999"/>
    </location>
</feature>
<dbReference type="GeneID" id="20072675"/>
<reference evidence="3 4" key="1">
    <citation type="submission" date="2011-11" db="EMBL/GenBank/DDBJ databases">
        <authorList>
            <person name="Hannick L."/>
            <person name="Karamycheva S."/>
            <person name="Lorenzi H."/>
            <person name="Caler E."/>
        </authorList>
    </citation>
    <scope>NUCLEOTIDE SEQUENCE [LARGE SCALE GENOMIC DNA]</scope>
    <source>
        <strain evidence="3 4">P19</strain>
    </source>
</reference>
<name>K2HXZ0_ENTNP</name>
<dbReference type="AlphaFoldDB" id="K2HXZ0"/>
<feature type="compositionally biased region" description="Basic residues" evidence="2">
    <location>
        <begin position="990"/>
        <end position="999"/>
    </location>
</feature>
<feature type="region of interest" description="Disordered" evidence="2">
    <location>
        <begin position="569"/>
        <end position="625"/>
    </location>
</feature>
<gene>
    <name evidence="3" type="ORF">ENU1_065700</name>
</gene>
<sequence>MNETERYESTAVQGIVSYLNAFIQTKTNLGISIEKTLKGLQEGLKSTIILITYMQSFQNFIPPHTNPINLFQMNENAEKLIRMAKSFGLEVTCSASAITQPQAATASQVLGLLWQLIDYDLRKTLGSMDCEGDVMKWVNTTLGSKRMTNYTSDLQDGIIFRDLLRTLGIPCGNSLEDVITASGTIGCQLISVESVQNCVVKMNFAFLAALMKWKKEQDEIERKRREEQDKINKVEAEKRAKEEEERKKQQELEQQQKKIKEAKEKEDKEYNSLLEEKERQKIVDEQQMKQLEEKHAEEERKMLEKLKQAQEESAGITAVEHLNNTQLVEEKEKLNDESERIRQDIDEAYKRKQTTRFEMLRLQSDNIRNEKEFQKEFKEADRKKQEMIKKEKRMEERIQNLHYEELSEKYTSKVDENYKLSGEVHDMEQKKAELTDLLQQKERQTKRVNSLIDDVSQEILNVEKSILQENKRIKDNKREQARIQKQISDIQTQTKIVKMDTHSIIQEREHNEKQLDTKLDKIDDANYELGKLEMANADAELEQQAASEELDQFVERSKILLQQMESKITRDLSREKKAEERSKRNLNKDRKKAREKSKQLRKEKDAIEIEVDSKKHEKRMQESKLDRISEQYLDIRQQQNDEEIKLKSKDIDIDNKLKEINSRRKKLGEAKGKSKVALQTKEGIGNKPIEVLSQRDKEICDDIHKKYEEERRRKREDIAKFVESVEKEPTPPLTEKTVLPKLVNQEEIERELADNHLQHVKRFDPVLELRKQEVEKVKKRENMKKQEELDRKKKIVELSEAKVEIEKKLKEEELRIVEEFKQKREKWRKERKEIYKRIYDIVDITDYIKEEPVELKGVIENNASENASLLVKWDNVKEVSEMFKKWAIQRNAFIDKFDSTRKDGFSRQVKCTTSPILDEKVDLLSLRKLSDQSSEKSIYGKSKQRQKVMELAMKKEMEESNKDRLHTPRFEMAQGNSPLFDENGHLNPKEKRRRVKENG</sequence>
<evidence type="ECO:0000256" key="1">
    <source>
        <dbReference type="SAM" id="Coils"/>
    </source>
</evidence>
<dbReference type="Proteomes" id="UP000006769">
    <property type="component" value="Unassembled WGS sequence"/>
</dbReference>
<dbReference type="EMBL" id="JH926225">
    <property type="protein sequence ID" value="EKE41165.1"/>
    <property type="molecule type" value="Genomic_DNA"/>
</dbReference>
<dbReference type="SUPFAM" id="SSF47576">
    <property type="entry name" value="Calponin-homology domain, CH-domain"/>
    <property type="match status" value="1"/>
</dbReference>
<feature type="compositionally biased region" description="Basic and acidic residues" evidence="2">
    <location>
        <begin position="596"/>
        <end position="625"/>
    </location>
</feature>
<feature type="compositionally biased region" description="Basic and acidic residues" evidence="2">
    <location>
        <begin position="569"/>
        <end position="588"/>
    </location>
</feature>
<dbReference type="Gene3D" id="1.10.418.10">
    <property type="entry name" value="Calponin-like domain"/>
    <property type="match status" value="1"/>
</dbReference>
<dbReference type="OMA" id="SKWRAMY"/>
<feature type="compositionally biased region" description="Basic and acidic residues" evidence="2">
    <location>
        <begin position="954"/>
        <end position="969"/>
    </location>
</feature>
<organism evidence="3 4">
    <name type="scientific">Entamoeba nuttalli (strain P19)</name>
    <name type="common">Amoeba</name>
    <dbReference type="NCBI Taxonomy" id="1076696"/>
    <lineage>
        <taxon>Eukaryota</taxon>
        <taxon>Amoebozoa</taxon>
        <taxon>Evosea</taxon>
        <taxon>Archamoebae</taxon>
        <taxon>Mastigamoebida</taxon>
        <taxon>Entamoebidae</taxon>
        <taxon>Entamoeba</taxon>
    </lineage>
</organism>
<evidence type="ECO:0000256" key="2">
    <source>
        <dbReference type="SAM" id="MobiDB-lite"/>
    </source>
</evidence>
<accession>K2HXZ0</accession>
<feature type="region of interest" description="Disordered" evidence="2">
    <location>
        <begin position="255"/>
        <end position="281"/>
    </location>
</feature>